<reference evidence="2 3" key="1">
    <citation type="submission" date="2020-06" db="EMBL/GenBank/DDBJ databases">
        <title>Schlegella sp. ID0723 isolated from air conditioner.</title>
        <authorList>
            <person name="Kim D.Y."/>
            <person name="Kim D.-U."/>
        </authorList>
    </citation>
    <scope>NUCLEOTIDE SEQUENCE [LARGE SCALE GENOMIC DNA]</scope>
    <source>
        <strain evidence="2 3">ID0723</strain>
    </source>
</reference>
<dbReference type="Pfam" id="PF07589">
    <property type="entry name" value="PEP-CTERM"/>
    <property type="match status" value="1"/>
</dbReference>
<protein>
    <submittedName>
        <fullName evidence="2">PEP-CTERM sorting domain-containing protein</fullName>
    </submittedName>
</protein>
<evidence type="ECO:0000313" key="2">
    <source>
        <dbReference type="EMBL" id="NUZ06512.1"/>
    </source>
</evidence>
<gene>
    <name evidence="2" type="ORF">HQN59_12140</name>
</gene>
<dbReference type="AlphaFoldDB" id="A0A7Y6TWY7"/>
<dbReference type="NCBIfam" id="TIGR02595">
    <property type="entry name" value="PEP_CTERM"/>
    <property type="match status" value="1"/>
</dbReference>
<organism evidence="2 3">
    <name type="scientific">Piscinibacter koreensis</name>
    <dbReference type="NCBI Taxonomy" id="2742824"/>
    <lineage>
        <taxon>Bacteria</taxon>
        <taxon>Pseudomonadati</taxon>
        <taxon>Pseudomonadota</taxon>
        <taxon>Betaproteobacteria</taxon>
        <taxon>Burkholderiales</taxon>
        <taxon>Sphaerotilaceae</taxon>
        <taxon>Piscinibacter</taxon>
    </lineage>
</organism>
<name>A0A7Y6TWY7_9BURK</name>
<dbReference type="RefSeq" id="WP_176069360.1">
    <property type="nucleotide sequence ID" value="NZ_JABWMJ010000005.1"/>
</dbReference>
<evidence type="ECO:0000313" key="3">
    <source>
        <dbReference type="Proteomes" id="UP000529637"/>
    </source>
</evidence>
<comment type="caution">
    <text evidence="2">The sequence shown here is derived from an EMBL/GenBank/DDBJ whole genome shotgun (WGS) entry which is preliminary data.</text>
</comment>
<dbReference type="InterPro" id="IPR013424">
    <property type="entry name" value="Ice-binding_C"/>
</dbReference>
<proteinExistence type="predicted"/>
<dbReference type="Proteomes" id="UP000529637">
    <property type="component" value="Unassembled WGS sequence"/>
</dbReference>
<keyword evidence="3" id="KW-1185">Reference proteome</keyword>
<sequence>MTLEATRSCCRQLLHGLVSQQHIALRINDLARWHGSRASAGRRPIPTNPKACTTEFLMQQNIRFGCLAAALFFAVPLVHAAPYTLSTGSGDGSVTLGVDGYGSFGGSVGSDATDAVYNPIGSLGAAGTSYESAVAIRFGTTGSRQFLTSGDIGGSSGLTNPLVTGSGTAGSSSFTFGGLSFSLQQTLATLTSGSTQTGSLLTQTYTITNTGSAASVFEMVRYFDGDLDFDGSLIDGGGRIILDGLEVLFETDTAAGTSTETTFVGITGEGGTNATGRYQVSGYSGLRGSVLAGTALNNLIQGDSADADQFVDAGDGYDITLALVNQFNLAAGGTATYTTRTIFGSGAPEDIVVTPPPAGTVPEPGTLALLLAGAGALALRRKR</sequence>
<dbReference type="EMBL" id="JABWMJ010000005">
    <property type="protein sequence ID" value="NUZ06512.1"/>
    <property type="molecule type" value="Genomic_DNA"/>
</dbReference>
<evidence type="ECO:0000259" key="1">
    <source>
        <dbReference type="Pfam" id="PF07589"/>
    </source>
</evidence>
<accession>A0A7Y6TWY7</accession>
<feature type="domain" description="Ice-binding protein C-terminal" evidence="1">
    <location>
        <begin position="360"/>
        <end position="382"/>
    </location>
</feature>